<dbReference type="RefSeq" id="WP_167949704.1">
    <property type="nucleotide sequence ID" value="NZ_BAAAPQ010000026.1"/>
</dbReference>
<dbReference type="EMBL" id="JAATJN010000001">
    <property type="protein sequence ID" value="NJC55719.1"/>
    <property type="molecule type" value="Genomic_DNA"/>
</dbReference>
<feature type="region of interest" description="Disordered" evidence="3">
    <location>
        <begin position="1"/>
        <end position="22"/>
    </location>
</feature>
<accession>A0A846RPQ3</accession>
<dbReference type="EC" id="3.1.1.-" evidence="5"/>
<dbReference type="PANTHER" id="PTHR47572:SF4">
    <property type="entry name" value="LACTONASE DRP35"/>
    <property type="match status" value="1"/>
</dbReference>
<evidence type="ECO:0000256" key="3">
    <source>
        <dbReference type="SAM" id="MobiDB-lite"/>
    </source>
</evidence>
<evidence type="ECO:0000256" key="1">
    <source>
        <dbReference type="ARBA" id="ARBA00008853"/>
    </source>
</evidence>
<reference evidence="5 6" key="1">
    <citation type="submission" date="2020-03" db="EMBL/GenBank/DDBJ databases">
        <title>Sequencing the genomes of 1000 actinobacteria strains.</title>
        <authorList>
            <person name="Klenk H.-P."/>
        </authorList>
    </citation>
    <scope>NUCLEOTIDE SEQUENCE [LARGE SCALE GENOMIC DNA]</scope>
    <source>
        <strain evidence="5 6">DSM 18964</strain>
    </source>
</reference>
<evidence type="ECO:0000313" key="6">
    <source>
        <dbReference type="Proteomes" id="UP000576792"/>
    </source>
</evidence>
<dbReference type="Pfam" id="PF08450">
    <property type="entry name" value="SGL"/>
    <property type="match status" value="1"/>
</dbReference>
<keyword evidence="2 5" id="KW-0378">Hydrolase</keyword>
<name>A0A846RPQ3_9MICO</name>
<evidence type="ECO:0000256" key="2">
    <source>
        <dbReference type="ARBA" id="ARBA00022801"/>
    </source>
</evidence>
<dbReference type="InterPro" id="IPR051262">
    <property type="entry name" value="SMP-30/CGR1_Lactonase"/>
</dbReference>
<sequence length="368" mass="38821">MSRNVESWQSDGSTWAARGPRSLRGAARNRRGLCAAAIAALLLPLAACGTEAGSGGGAAASSTSTPSRIIADRVLKVSDVHEETGMTLLEGPTFDGEGRLHVVDVTAPPGDGKVMRIDLDAGEVEQVYTDDTGAYTSAQWSPRDDRLYLTDYAGGRILSVTADGGDPQTVFEGKVDGRVMHPDDLTFDDAGNLFVTDSSPTTYPDAEPSGRVVRIDAETRDATVLADNQPNPNGISFNLEKDALWISQLDADRIDRLRLNEERTKVSVGHTAVHIDGGGAQTDSNAVDAEGNIYQAMHGRPEIRVHGPDGQQVATIGVPPDHDGLESATNIAIKPGTNDAYATVSGPDGGYIYHFEAIGEGIRQSNGG</sequence>
<feature type="domain" description="SMP-30/Gluconolactonase/LRE-like region" evidence="4">
    <location>
        <begin position="90"/>
        <end position="320"/>
    </location>
</feature>
<protein>
    <submittedName>
        <fullName evidence="5">Lactonase</fullName>
        <ecNumber evidence="5">3.1.1.-</ecNumber>
    </submittedName>
</protein>
<dbReference type="AlphaFoldDB" id="A0A846RPQ3"/>
<dbReference type="InterPro" id="IPR013658">
    <property type="entry name" value="SGL"/>
</dbReference>
<organism evidence="5 6">
    <name type="scientific">Brevibacterium marinum</name>
    <dbReference type="NCBI Taxonomy" id="418643"/>
    <lineage>
        <taxon>Bacteria</taxon>
        <taxon>Bacillati</taxon>
        <taxon>Actinomycetota</taxon>
        <taxon>Actinomycetes</taxon>
        <taxon>Micrococcales</taxon>
        <taxon>Brevibacteriaceae</taxon>
        <taxon>Brevibacterium</taxon>
    </lineage>
</organism>
<dbReference type="SUPFAM" id="SSF63829">
    <property type="entry name" value="Calcium-dependent phosphotriesterase"/>
    <property type="match status" value="1"/>
</dbReference>
<proteinExistence type="inferred from homology"/>
<dbReference type="InterPro" id="IPR011042">
    <property type="entry name" value="6-blade_b-propeller_TolB-like"/>
</dbReference>
<evidence type="ECO:0000313" key="5">
    <source>
        <dbReference type="EMBL" id="NJC55719.1"/>
    </source>
</evidence>
<evidence type="ECO:0000259" key="4">
    <source>
        <dbReference type="Pfam" id="PF08450"/>
    </source>
</evidence>
<feature type="compositionally biased region" description="Polar residues" evidence="3">
    <location>
        <begin position="1"/>
        <end position="13"/>
    </location>
</feature>
<dbReference type="Proteomes" id="UP000576792">
    <property type="component" value="Unassembled WGS sequence"/>
</dbReference>
<dbReference type="PANTHER" id="PTHR47572">
    <property type="entry name" value="LIPOPROTEIN-RELATED"/>
    <property type="match status" value="1"/>
</dbReference>
<comment type="similarity">
    <text evidence="1">Belongs to the SMP-30/CGR1 family.</text>
</comment>
<keyword evidence="6" id="KW-1185">Reference proteome</keyword>
<dbReference type="Gene3D" id="2.120.10.30">
    <property type="entry name" value="TolB, C-terminal domain"/>
    <property type="match status" value="1"/>
</dbReference>
<comment type="caution">
    <text evidence="5">The sequence shown here is derived from an EMBL/GenBank/DDBJ whole genome shotgun (WGS) entry which is preliminary data.</text>
</comment>
<dbReference type="GO" id="GO:0016787">
    <property type="term" value="F:hydrolase activity"/>
    <property type="evidence" value="ECO:0007669"/>
    <property type="project" value="UniProtKB-KW"/>
</dbReference>
<gene>
    <name evidence="5" type="ORF">BKA07_000754</name>
</gene>